<organism evidence="1 2">
    <name type="scientific">Colletotrichum truncatum</name>
    <name type="common">Anthracnose fungus</name>
    <name type="synonym">Colletotrichum capsici</name>
    <dbReference type="NCBI Taxonomy" id="5467"/>
    <lineage>
        <taxon>Eukaryota</taxon>
        <taxon>Fungi</taxon>
        <taxon>Dikarya</taxon>
        <taxon>Ascomycota</taxon>
        <taxon>Pezizomycotina</taxon>
        <taxon>Sordariomycetes</taxon>
        <taxon>Hypocreomycetidae</taxon>
        <taxon>Glomerellales</taxon>
        <taxon>Glomerellaceae</taxon>
        <taxon>Colletotrichum</taxon>
        <taxon>Colletotrichum truncatum species complex</taxon>
    </lineage>
</organism>
<keyword evidence="2" id="KW-1185">Reference proteome</keyword>
<accession>A0ACC3YUG5</accession>
<dbReference type="Proteomes" id="UP000805649">
    <property type="component" value="Unassembled WGS sequence"/>
</dbReference>
<dbReference type="EMBL" id="VUJX02000006">
    <property type="protein sequence ID" value="KAL0934787.1"/>
    <property type="molecule type" value="Genomic_DNA"/>
</dbReference>
<name>A0ACC3YUG5_COLTU</name>
<proteinExistence type="predicted"/>
<sequence length="93" mass="10564">MGLLNVTTLELDEFLQNGRLEDIAYCPLVMFNIHMPLIHTEDAQAFVRLQQEIFRTSEDLSIPLWAKNAFPRSGGLLSHTDAFKNPNIIHIDG</sequence>
<evidence type="ECO:0000313" key="2">
    <source>
        <dbReference type="Proteomes" id="UP000805649"/>
    </source>
</evidence>
<evidence type="ECO:0000313" key="1">
    <source>
        <dbReference type="EMBL" id="KAL0934787.1"/>
    </source>
</evidence>
<comment type="caution">
    <text evidence="1">The sequence shown here is derived from an EMBL/GenBank/DDBJ whole genome shotgun (WGS) entry which is preliminary data.</text>
</comment>
<protein>
    <submittedName>
        <fullName evidence="1">Het domain protein</fullName>
    </submittedName>
</protein>
<gene>
    <name evidence="1" type="ORF">CTRU02_209378</name>
</gene>
<reference evidence="1 2" key="1">
    <citation type="journal article" date="2020" name="Phytopathology">
        <title>Genome Sequence Resources of Colletotrichum truncatum, C. plurivorum, C. musicola, and C. sojae: Four Species Pathogenic to Soybean (Glycine max).</title>
        <authorList>
            <person name="Rogerio F."/>
            <person name="Boufleur T.R."/>
            <person name="Ciampi-Guillardi M."/>
            <person name="Sukno S.A."/>
            <person name="Thon M.R."/>
            <person name="Massola Junior N.S."/>
            <person name="Baroncelli R."/>
        </authorList>
    </citation>
    <scope>NUCLEOTIDE SEQUENCE [LARGE SCALE GENOMIC DNA]</scope>
    <source>
        <strain evidence="1 2">CMES1059</strain>
    </source>
</reference>